<dbReference type="SUPFAM" id="SSF57850">
    <property type="entry name" value="RING/U-box"/>
    <property type="match status" value="1"/>
</dbReference>
<keyword evidence="3" id="KW-0808">Transferase</keyword>
<dbReference type="InterPro" id="IPR045072">
    <property type="entry name" value="MKRN-like"/>
</dbReference>
<dbReference type="EC" id="2.3.2.27" evidence="2"/>
<feature type="domain" description="C3H1-type" evidence="11">
    <location>
        <begin position="175"/>
        <end position="197"/>
    </location>
</feature>
<dbReference type="InterPro" id="IPR017907">
    <property type="entry name" value="Znf_RING_CS"/>
</dbReference>
<feature type="domain" description="C3H1-type" evidence="11">
    <location>
        <begin position="325"/>
        <end position="354"/>
    </location>
</feature>
<evidence type="ECO:0000256" key="6">
    <source>
        <dbReference type="ARBA" id="ARBA00022771"/>
    </source>
</evidence>
<dbReference type="SMART" id="SM00184">
    <property type="entry name" value="RING"/>
    <property type="match status" value="1"/>
</dbReference>
<evidence type="ECO:0000256" key="9">
    <source>
        <dbReference type="PROSITE-ProRule" id="PRU00723"/>
    </source>
</evidence>
<dbReference type="Gene3D" id="4.10.1000.10">
    <property type="entry name" value="Zinc finger, CCCH-type"/>
    <property type="match status" value="1"/>
</dbReference>
<dbReference type="InterPro" id="IPR036855">
    <property type="entry name" value="Znf_CCCH_sf"/>
</dbReference>
<name>A0A7M5TQK8_9CNID</name>
<dbReference type="Proteomes" id="UP000594262">
    <property type="component" value="Unplaced"/>
</dbReference>
<dbReference type="PANTHER" id="PTHR11224">
    <property type="entry name" value="MAKORIN-RELATED"/>
    <property type="match status" value="1"/>
</dbReference>
<dbReference type="AlphaFoldDB" id="A0A7M5TQK8"/>
<feature type="domain" description="C3H1-type" evidence="11">
    <location>
        <begin position="19"/>
        <end position="46"/>
    </location>
</feature>
<evidence type="ECO:0000313" key="12">
    <source>
        <dbReference type="EnsemblMetazoa" id="CLYHEMP000413.1"/>
    </source>
</evidence>
<reference evidence="12" key="1">
    <citation type="submission" date="2021-01" db="UniProtKB">
        <authorList>
            <consortium name="EnsemblMetazoa"/>
        </authorList>
    </citation>
    <scope>IDENTIFICATION</scope>
</reference>
<evidence type="ECO:0000256" key="4">
    <source>
        <dbReference type="ARBA" id="ARBA00022723"/>
    </source>
</evidence>
<dbReference type="PANTHER" id="PTHR11224:SF10">
    <property type="entry name" value="IP09428P-RELATED"/>
    <property type="match status" value="1"/>
</dbReference>
<dbReference type="SMART" id="SM00356">
    <property type="entry name" value="ZnF_C3H1"/>
    <property type="match status" value="4"/>
</dbReference>
<dbReference type="InterPro" id="IPR013083">
    <property type="entry name" value="Znf_RING/FYVE/PHD"/>
</dbReference>
<sequence length="391" mass="45029">RKYNKVNKNHKILITMSQGASKTLCRYFLHGACSRGSTCTFAHDLKAKSNNVCKFYMMGKCDYGQQCRYDHVKATKITPQPPTDTSRMTVLKKKEPPKKIITLNEDKDWSSAPSFIPGKKIHKTTKVKDEDIFKEVSFSKMASFNVSNTTAENIYDEQTLYQEGISFDGEQNDLLCPFAAHRECPYGEECEYIHGEICDICGLQALHPTNKIQRKEHQAQCESRLEQDMKIAFAAQRSDGVTCSICMDAVKGKSDPSERYFGLLENCIHPFCLTCIRKWRSSSLDKNVVRTCPICREQSWFVTPSEFWIDDVTEKKEAIEGYKNYLNTKHCRLFDQGNGTCPFGTSCFYKHIYPDGREEERKPDLRYLEDGVGNIKIHKTPRLNEFIEQRE</sequence>
<dbReference type="PROSITE" id="PS50103">
    <property type="entry name" value="ZF_C3H1"/>
    <property type="match status" value="4"/>
</dbReference>
<feature type="zinc finger region" description="C3H1-type" evidence="9">
    <location>
        <begin position="175"/>
        <end position="197"/>
    </location>
</feature>
<feature type="domain" description="RING-type" evidence="10">
    <location>
        <begin position="243"/>
        <end position="296"/>
    </location>
</feature>
<evidence type="ECO:0000313" key="13">
    <source>
        <dbReference type="Proteomes" id="UP000594262"/>
    </source>
</evidence>
<dbReference type="Pfam" id="PF00642">
    <property type="entry name" value="zf-CCCH"/>
    <property type="match status" value="2"/>
</dbReference>
<evidence type="ECO:0000259" key="11">
    <source>
        <dbReference type="PROSITE" id="PS50103"/>
    </source>
</evidence>
<keyword evidence="4 9" id="KW-0479">Metal-binding</keyword>
<feature type="zinc finger region" description="C3H1-type" evidence="9">
    <location>
        <begin position="325"/>
        <end position="354"/>
    </location>
</feature>
<keyword evidence="6 9" id="KW-0863">Zinc-finger</keyword>
<dbReference type="SUPFAM" id="SSF90229">
    <property type="entry name" value="CCCH zinc finger"/>
    <property type="match status" value="2"/>
</dbReference>
<feature type="zinc finger region" description="C3H1-type" evidence="9">
    <location>
        <begin position="47"/>
        <end position="74"/>
    </location>
</feature>
<evidence type="ECO:0000256" key="8">
    <source>
        <dbReference type="ARBA" id="ARBA00022833"/>
    </source>
</evidence>
<dbReference type="FunFam" id="3.30.40.10:FF:000117">
    <property type="entry name" value="Probable E3 ubiquitin-protein ligase makorin-1"/>
    <property type="match status" value="1"/>
</dbReference>
<dbReference type="CDD" id="cd16521">
    <property type="entry name" value="RING-HC_MKRN"/>
    <property type="match status" value="1"/>
</dbReference>
<dbReference type="Gene3D" id="3.30.40.10">
    <property type="entry name" value="Zinc/RING finger domain, C3HC4 (zinc finger)"/>
    <property type="match status" value="1"/>
</dbReference>
<dbReference type="GO" id="GO:0008270">
    <property type="term" value="F:zinc ion binding"/>
    <property type="evidence" value="ECO:0007669"/>
    <property type="project" value="UniProtKB-KW"/>
</dbReference>
<keyword evidence="7" id="KW-0833">Ubl conjugation pathway</keyword>
<dbReference type="Pfam" id="PF00097">
    <property type="entry name" value="zf-C3HC4"/>
    <property type="match status" value="1"/>
</dbReference>
<dbReference type="EnsemblMetazoa" id="CLYHEMT000413.1">
    <property type="protein sequence ID" value="CLYHEMP000413.1"/>
    <property type="gene ID" value="CLYHEMG000413"/>
</dbReference>
<dbReference type="OrthoDB" id="411372at2759"/>
<dbReference type="InterPro" id="IPR001841">
    <property type="entry name" value="Znf_RING"/>
</dbReference>
<evidence type="ECO:0000256" key="1">
    <source>
        <dbReference type="ARBA" id="ARBA00000900"/>
    </source>
</evidence>
<dbReference type="InterPro" id="IPR018957">
    <property type="entry name" value="Znf_C3HC4_RING-type"/>
</dbReference>
<evidence type="ECO:0000256" key="7">
    <source>
        <dbReference type="ARBA" id="ARBA00022786"/>
    </source>
</evidence>
<evidence type="ECO:0000256" key="5">
    <source>
        <dbReference type="ARBA" id="ARBA00022737"/>
    </source>
</evidence>
<organism evidence="12 13">
    <name type="scientific">Clytia hemisphaerica</name>
    <dbReference type="NCBI Taxonomy" id="252671"/>
    <lineage>
        <taxon>Eukaryota</taxon>
        <taxon>Metazoa</taxon>
        <taxon>Cnidaria</taxon>
        <taxon>Hydrozoa</taxon>
        <taxon>Hydroidolina</taxon>
        <taxon>Leptothecata</taxon>
        <taxon>Obeliida</taxon>
        <taxon>Clytiidae</taxon>
        <taxon>Clytia</taxon>
    </lineage>
</organism>
<dbReference type="GO" id="GO:0000209">
    <property type="term" value="P:protein polyubiquitination"/>
    <property type="evidence" value="ECO:0007669"/>
    <property type="project" value="InterPro"/>
</dbReference>
<evidence type="ECO:0000256" key="2">
    <source>
        <dbReference type="ARBA" id="ARBA00012483"/>
    </source>
</evidence>
<keyword evidence="13" id="KW-1185">Reference proteome</keyword>
<accession>A0A7M5TQK8</accession>
<dbReference type="PROSITE" id="PS50089">
    <property type="entry name" value="ZF_RING_2"/>
    <property type="match status" value="1"/>
</dbReference>
<protein>
    <recommendedName>
        <fullName evidence="2">RING-type E3 ubiquitin transferase</fullName>
        <ecNumber evidence="2">2.3.2.27</ecNumber>
    </recommendedName>
</protein>
<evidence type="ECO:0000256" key="3">
    <source>
        <dbReference type="ARBA" id="ARBA00022679"/>
    </source>
</evidence>
<dbReference type="PROSITE" id="PS00518">
    <property type="entry name" value="ZF_RING_1"/>
    <property type="match status" value="1"/>
</dbReference>
<feature type="zinc finger region" description="C3H1-type" evidence="9">
    <location>
        <begin position="19"/>
        <end position="46"/>
    </location>
</feature>
<dbReference type="InterPro" id="IPR041367">
    <property type="entry name" value="Znf-CCCH_4"/>
</dbReference>
<dbReference type="GO" id="GO:0061630">
    <property type="term" value="F:ubiquitin protein ligase activity"/>
    <property type="evidence" value="ECO:0007669"/>
    <property type="project" value="UniProtKB-EC"/>
</dbReference>
<keyword evidence="8 9" id="KW-0862">Zinc</keyword>
<evidence type="ECO:0000259" key="10">
    <source>
        <dbReference type="PROSITE" id="PS50089"/>
    </source>
</evidence>
<dbReference type="Pfam" id="PF18044">
    <property type="entry name" value="zf-CCCH_4"/>
    <property type="match status" value="1"/>
</dbReference>
<comment type="catalytic activity">
    <reaction evidence="1">
        <text>S-ubiquitinyl-[E2 ubiquitin-conjugating enzyme]-L-cysteine + [acceptor protein]-L-lysine = [E2 ubiquitin-conjugating enzyme]-L-cysteine + N(6)-ubiquitinyl-[acceptor protein]-L-lysine.</text>
        <dbReference type="EC" id="2.3.2.27"/>
    </reaction>
</comment>
<dbReference type="InterPro" id="IPR000571">
    <property type="entry name" value="Znf_CCCH"/>
</dbReference>
<feature type="domain" description="C3H1-type" evidence="11">
    <location>
        <begin position="47"/>
        <end position="74"/>
    </location>
</feature>
<keyword evidence="5" id="KW-0677">Repeat</keyword>
<proteinExistence type="predicted"/>